<dbReference type="Proteomes" id="UP000565262">
    <property type="component" value="Unassembled WGS sequence"/>
</dbReference>
<dbReference type="InterPro" id="IPR029058">
    <property type="entry name" value="AB_hydrolase_fold"/>
</dbReference>
<keyword evidence="1 3" id="KW-0378">Hydrolase</keyword>
<dbReference type="Gene3D" id="3.40.50.1820">
    <property type="entry name" value="alpha/beta hydrolase"/>
    <property type="match status" value="1"/>
</dbReference>
<evidence type="ECO:0000313" key="4">
    <source>
        <dbReference type="Proteomes" id="UP000565262"/>
    </source>
</evidence>
<feature type="domain" description="AB hydrolase-1" evidence="2">
    <location>
        <begin position="20"/>
        <end position="248"/>
    </location>
</feature>
<keyword evidence="4" id="KW-1185">Reference proteome</keyword>
<sequence length="261" mass="29359">MSETTSAVDLYFTEQGEGSALIIIHGLFGSADNWRTLAKKFAEQYKVYCVDLRNHGRSPHTEGMSYQAMAADLLKFMQDQQINQARIIGHSMGGKVAMQLALSHPEKVDRLVVADIAPVQYDHGHDDVIAAFYAVRQAGGATSRKEADQLMSEHVSELGVRQFLMTNLEKKPSGKLEWRVGLDYIRDDYDAVTQSPQGDGFAGRSLFIRGERSEYVRDDYLSRINALFSGHQLVTIKDAGHWLHAEKPLEFHQKVSEFLIQ</sequence>
<evidence type="ECO:0000259" key="2">
    <source>
        <dbReference type="Pfam" id="PF00561"/>
    </source>
</evidence>
<dbReference type="GO" id="GO:0052689">
    <property type="term" value="F:carboxylic ester hydrolase activity"/>
    <property type="evidence" value="ECO:0007669"/>
    <property type="project" value="TreeGrafter"/>
</dbReference>
<accession>A0A839IMS8</accession>
<dbReference type="PANTHER" id="PTHR46118:SF4">
    <property type="entry name" value="PROTEIN ABHD11"/>
    <property type="match status" value="1"/>
</dbReference>
<dbReference type="Pfam" id="PF00561">
    <property type="entry name" value="Abhydrolase_1"/>
    <property type="match status" value="1"/>
</dbReference>
<dbReference type="EMBL" id="JACJFM010000004">
    <property type="protein sequence ID" value="MBB1486004.1"/>
    <property type="molecule type" value="Genomic_DNA"/>
</dbReference>
<name>A0A839IMS8_9GAMM</name>
<protein>
    <submittedName>
        <fullName evidence="3">Alpha/beta fold hydrolase</fullName>
    </submittedName>
</protein>
<dbReference type="RefSeq" id="WP_182807781.1">
    <property type="nucleotide sequence ID" value="NZ_JACJFM010000004.1"/>
</dbReference>
<proteinExistence type="predicted"/>
<dbReference type="AlphaFoldDB" id="A0A839IMS8"/>
<dbReference type="PRINTS" id="PR00111">
    <property type="entry name" value="ABHYDROLASE"/>
</dbReference>
<dbReference type="SUPFAM" id="SSF53474">
    <property type="entry name" value="alpha/beta-Hydrolases"/>
    <property type="match status" value="1"/>
</dbReference>
<organism evidence="3 4">
    <name type="scientific">Oceanospirillum sediminis</name>
    <dbReference type="NCBI Taxonomy" id="2760088"/>
    <lineage>
        <taxon>Bacteria</taxon>
        <taxon>Pseudomonadati</taxon>
        <taxon>Pseudomonadota</taxon>
        <taxon>Gammaproteobacteria</taxon>
        <taxon>Oceanospirillales</taxon>
        <taxon>Oceanospirillaceae</taxon>
        <taxon>Oceanospirillum</taxon>
    </lineage>
</organism>
<dbReference type="InterPro" id="IPR000073">
    <property type="entry name" value="AB_hydrolase_1"/>
</dbReference>
<comment type="caution">
    <text evidence="3">The sequence shown here is derived from an EMBL/GenBank/DDBJ whole genome shotgun (WGS) entry which is preliminary data.</text>
</comment>
<evidence type="ECO:0000313" key="3">
    <source>
        <dbReference type="EMBL" id="MBB1486004.1"/>
    </source>
</evidence>
<reference evidence="3 4" key="1">
    <citation type="submission" date="2020-08" db="EMBL/GenBank/DDBJ databases">
        <title>Oceanospirillum sp. nov. isolated from marine sediment.</title>
        <authorList>
            <person name="Ji X."/>
        </authorList>
    </citation>
    <scope>NUCLEOTIDE SEQUENCE [LARGE SCALE GENOMIC DNA]</scope>
    <source>
        <strain evidence="3 4">D5</strain>
    </source>
</reference>
<evidence type="ECO:0000256" key="1">
    <source>
        <dbReference type="ARBA" id="ARBA00022801"/>
    </source>
</evidence>
<dbReference type="InterPro" id="IPR000639">
    <property type="entry name" value="Epox_hydrolase-like"/>
</dbReference>
<dbReference type="PRINTS" id="PR00412">
    <property type="entry name" value="EPOXHYDRLASE"/>
</dbReference>
<gene>
    <name evidence="3" type="ORF">H4O21_05210</name>
</gene>
<dbReference type="PANTHER" id="PTHR46118">
    <property type="entry name" value="PROTEIN ABHD11"/>
    <property type="match status" value="1"/>
</dbReference>